<dbReference type="PANTHER" id="PTHR10173">
    <property type="entry name" value="METHIONINE SULFOXIDE REDUCTASE"/>
    <property type="match status" value="1"/>
</dbReference>
<dbReference type="GO" id="GO:0030091">
    <property type="term" value="P:protein repair"/>
    <property type="evidence" value="ECO:0007669"/>
    <property type="project" value="InterPro"/>
</dbReference>
<dbReference type="PROSITE" id="PS51318">
    <property type="entry name" value="TAT"/>
    <property type="match status" value="1"/>
</dbReference>
<dbReference type="InterPro" id="IPR006311">
    <property type="entry name" value="TAT_signal"/>
</dbReference>
<gene>
    <name evidence="6" type="ORF">SAMN04488238_103365</name>
</gene>
<evidence type="ECO:0000256" key="2">
    <source>
        <dbReference type="ARBA" id="ARBA00023002"/>
    </source>
</evidence>
<dbReference type="InterPro" id="IPR011057">
    <property type="entry name" value="Mss4-like_sf"/>
</dbReference>
<sequence>MLTRRKFMMTTAALTVGGLAARAGANTGTFEITRTEAEWRAQLTPAQFAVLREEATERAFTNELMGERSPLLKEDRVGNYNCAGCALPVYRSETKYDSQTGWPSYWDAIEDAVGTREDRSYLFMVRTEVHCARCGGHLGHIFDDGPEPTGARHCINGLAMTFTPDATGVEEGHPVTA</sequence>
<feature type="domain" description="MsrB" evidence="5">
    <location>
        <begin position="36"/>
        <end position="165"/>
    </location>
</feature>
<evidence type="ECO:0000313" key="6">
    <source>
        <dbReference type="EMBL" id="SDW79277.1"/>
    </source>
</evidence>
<evidence type="ECO:0000256" key="3">
    <source>
        <dbReference type="ARBA" id="ARBA00048488"/>
    </source>
</evidence>
<dbReference type="Proteomes" id="UP000198539">
    <property type="component" value="Unassembled WGS sequence"/>
</dbReference>
<dbReference type="NCBIfam" id="TIGR00357">
    <property type="entry name" value="peptide-methionine (R)-S-oxide reductase MsrB"/>
    <property type="match status" value="1"/>
</dbReference>
<protein>
    <recommendedName>
        <fullName evidence="1">peptide-methionine (R)-S-oxide reductase</fullName>
        <ecNumber evidence="1">1.8.4.12</ecNumber>
    </recommendedName>
</protein>
<dbReference type="Gene3D" id="2.170.150.20">
    <property type="entry name" value="Peptide methionine sulfoxide reductase"/>
    <property type="match status" value="1"/>
</dbReference>
<dbReference type="Pfam" id="PF01641">
    <property type="entry name" value="SelR"/>
    <property type="match status" value="1"/>
</dbReference>
<keyword evidence="2" id="KW-0560">Oxidoreductase</keyword>
<dbReference type="EC" id="1.8.4.12" evidence="1"/>
<dbReference type="PROSITE" id="PS51790">
    <property type="entry name" value="MSRB"/>
    <property type="match status" value="1"/>
</dbReference>
<dbReference type="InterPro" id="IPR028427">
    <property type="entry name" value="Met_Sox_Rdtase_MsrB"/>
</dbReference>
<evidence type="ECO:0000256" key="1">
    <source>
        <dbReference type="ARBA" id="ARBA00012499"/>
    </source>
</evidence>
<dbReference type="InterPro" id="IPR002579">
    <property type="entry name" value="Met_Sox_Rdtase_MsrB_dom"/>
</dbReference>
<evidence type="ECO:0000313" key="7">
    <source>
        <dbReference type="Proteomes" id="UP000198539"/>
    </source>
</evidence>
<dbReference type="EMBL" id="FNOM01000003">
    <property type="protein sequence ID" value="SDW79277.1"/>
    <property type="molecule type" value="Genomic_DNA"/>
</dbReference>
<dbReference type="SUPFAM" id="SSF51316">
    <property type="entry name" value="Mss4-like"/>
    <property type="match status" value="1"/>
</dbReference>
<dbReference type="OrthoDB" id="9785497at2"/>
<accession>A0A1H2WFH0</accession>
<keyword evidence="7" id="KW-1185">Reference proteome</keyword>
<dbReference type="STRING" id="564137.SAMN04488238_103365"/>
<organism evidence="6 7">
    <name type="scientific">Roseicitreum antarcticum</name>
    <dbReference type="NCBI Taxonomy" id="564137"/>
    <lineage>
        <taxon>Bacteria</taxon>
        <taxon>Pseudomonadati</taxon>
        <taxon>Pseudomonadota</taxon>
        <taxon>Alphaproteobacteria</taxon>
        <taxon>Rhodobacterales</taxon>
        <taxon>Paracoccaceae</taxon>
        <taxon>Roseicitreum</taxon>
    </lineage>
</organism>
<comment type="catalytic activity">
    <reaction evidence="3">
        <text>L-methionyl-[protein] + [thioredoxin]-disulfide + H2O = L-methionyl-(R)-S-oxide-[protein] + [thioredoxin]-dithiol</text>
        <dbReference type="Rhea" id="RHEA:24164"/>
        <dbReference type="Rhea" id="RHEA-COMP:10698"/>
        <dbReference type="Rhea" id="RHEA-COMP:10700"/>
        <dbReference type="Rhea" id="RHEA-COMP:12313"/>
        <dbReference type="Rhea" id="RHEA-COMP:12314"/>
        <dbReference type="ChEBI" id="CHEBI:15377"/>
        <dbReference type="ChEBI" id="CHEBI:16044"/>
        <dbReference type="ChEBI" id="CHEBI:29950"/>
        <dbReference type="ChEBI" id="CHEBI:45764"/>
        <dbReference type="ChEBI" id="CHEBI:50058"/>
        <dbReference type="EC" id="1.8.4.12"/>
    </reaction>
</comment>
<dbReference type="GO" id="GO:0006979">
    <property type="term" value="P:response to oxidative stress"/>
    <property type="evidence" value="ECO:0007669"/>
    <property type="project" value="InterPro"/>
</dbReference>
<dbReference type="PANTHER" id="PTHR10173:SF57">
    <property type="entry name" value="PEPTIDE-METHIONINE (R)-S-OXIDE REDUCTASE"/>
    <property type="match status" value="1"/>
</dbReference>
<keyword evidence="4" id="KW-0732">Signal</keyword>
<proteinExistence type="predicted"/>
<name>A0A1H2WFH0_9RHOB</name>
<dbReference type="GO" id="GO:0005737">
    <property type="term" value="C:cytoplasm"/>
    <property type="evidence" value="ECO:0007669"/>
    <property type="project" value="TreeGrafter"/>
</dbReference>
<reference evidence="6 7" key="1">
    <citation type="submission" date="2016-10" db="EMBL/GenBank/DDBJ databases">
        <authorList>
            <person name="de Groot N.N."/>
        </authorList>
    </citation>
    <scope>NUCLEOTIDE SEQUENCE [LARGE SCALE GENOMIC DNA]</scope>
    <source>
        <strain evidence="6 7">CGMCC 1.8894</strain>
    </source>
</reference>
<evidence type="ECO:0000256" key="4">
    <source>
        <dbReference type="SAM" id="SignalP"/>
    </source>
</evidence>
<feature type="signal peptide" evidence="4">
    <location>
        <begin position="1"/>
        <end position="25"/>
    </location>
</feature>
<evidence type="ECO:0000259" key="5">
    <source>
        <dbReference type="PROSITE" id="PS51790"/>
    </source>
</evidence>
<dbReference type="AlphaFoldDB" id="A0A1H2WFH0"/>
<feature type="chain" id="PRO_5011490401" description="peptide-methionine (R)-S-oxide reductase" evidence="4">
    <location>
        <begin position="26"/>
        <end position="177"/>
    </location>
</feature>
<dbReference type="GO" id="GO:0033743">
    <property type="term" value="F:peptide-methionine (R)-S-oxide reductase activity"/>
    <property type="evidence" value="ECO:0007669"/>
    <property type="project" value="UniProtKB-EC"/>
</dbReference>